<dbReference type="AlphaFoldDB" id="A0A0D7AB41"/>
<gene>
    <name evidence="2" type="ORF">FISHEDRAFT_74943</name>
</gene>
<name>A0A0D7AB41_9AGAR</name>
<feature type="region of interest" description="Disordered" evidence="1">
    <location>
        <begin position="47"/>
        <end position="68"/>
    </location>
</feature>
<evidence type="ECO:0000313" key="3">
    <source>
        <dbReference type="Proteomes" id="UP000054144"/>
    </source>
</evidence>
<keyword evidence="3" id="KW-1185">Reference proteome</keyword>
<organism evidence="2 3">
    <name type="scientific">Fistulina hepatica ATCC 64428</name>
    <dbReference type="NCBI Taxonomy" id="1128425"/>
    <lineage>
        <taxon>Eukaryota</taxon>
        <taxon>Fungi</taxon>
        <taxon>Dikarya</taxon>
        <taxon>Basidiomycota</taxon>
        <taxon>Agaricomycotina</taxon>
        <taxon>Agaricomycetes</taxon>
        <taxon>Agaricomycetidae</taxon>
        <taxon>Agaricales</taxon>
        <taxon>Fistulinaceae</taxon>
        <taxon>Fistulina</taxon>
    </lineage>
</organism>
<proteinExistence type="predicted"/>
<protein>
    <submittedName>
        <fullName evidence="2">Uncharacterized protein</fullName>
    </submittedName>
</protein>
<feature type="compositionally biased region" description="Gly residues" evidence="1">
    <location>
        <begin position="59"/>
        <end position="68"/>
    </location>
</feature>
<sequence length="68" mass="7031">MLALQTTAHHADFLTLKMCIFGVTATGSPVKTSDCGSKDCLSSILYMPSAPKKPSSTGQGKGQGGRSK</sequence>
<evidence type="ECO:0000313" key="2">
    <source>
        <dbReference type="EMBL" id="KIY47161.1"/>
    </source>
</evidence>
<evidence type="ECO:0000256" key="1">
    <source>
        <dbReference type="SAM" id="MobiDB-lite"/>
    </source>
</evidence>
<accession>A0A0D7AB41</accession>
<dbReference type="EMBL" id="KN882009">
    <property type="protein sequence ID" value="KIY47161.1"/>
    <property type="molecule type" value="Genomic_DNA"/>
</dbReference>
<dbReference type="Proteomes" id="UP000054144">
    <property type="component" value="Unassembled WGS sequence"/>
</dbReference>
<reference evidence="2 3" key="1">
    <citation type="journal article" date="2015" name="Fungal Genet. Biol.">
        <title>Evolution of novel wood decay mechanisms in Agaricales revealed by the genome sequences of Fistulina hepatica and Cylindrobasidium torrendii.</title>
        <authorList>
            <person name="Floudas D."/>
            <person name="Held B.W."/>
            <person name="Riley R."/>
            <person name="Nagy L.G."/>
            <person name="Koehler G."/>
            <person name="Ransdell A.S."/>
            <person name="Younus H."/>
            <person name="Chow J."/>
            <person name="Chiniquy J."/>
            <person name="Lipzen A."/>
            <person name="Tritt A."/>
            <person name="Sun H."/>
            <person name="Haridas S."/>
            <person name="LaButti K."/>
            <person name="Ohm R.A."/>
            <person name="Kues U."/>
            <person name="Blanchette R.A."/>
            <person name="Grigoriev I.V."/>
            <person name="Minto R.E."/>
            <person name="Hibbett D.S."/>
        </authorList>
    </citation>
    <scope>NUCLEOTIDE SEQUENCE [LARGE SCALE GENOMIC DNA]</scope>
    <source>
        <strain evidence="2 3">ATCC 64428</strain>
    </source>
</reference>